<organism evidence="2 3">
    <name type="scientific">Mesorhizobium muleiense</name>
    <dbReference type="NCBI Taxonomy" id="1004279"/>
    <lineage>
        <taxon>Bacteria</taxon>
        <taxon>Pseudomonadati</taxon>
        <taxon>Pseudomonadota</taxon>
        <taxon>Alphaproteobacteria</taxon>
        <taxon>Hyphomicrobiales</taxon>
        <taxon>Phyllobacteriaceae</taxon>
        <taxon>Mesorhizobium</taxon>
    </lineage>
</organism>
<feature type="transmembrane region" description="Helical" evidence="1">
    <location>
        <begin position="128"/>
        <end position="146"/>
    </location>
</feature>
<feature type="transmembrane region" description="Helical" evidence="1">
    <location>
        <begin position="273"/>
        <end position="296"/>
    </location>
</feature>
<feature type="transmembrane region" description="Helical" evidence="1">
    <location>
        <begin position="57"/>
        <end position="80"/>
    </location>
</feature>
<feature type="transmembrane region" description="Helical" evidence="1">
    <location>
        <begin position="180"/>
        <end position="199"/>
    </location>
</feature>
<feature type="transmembrane region" description="Helical" evidence="1">
    <location>
        <begin position="473"/>
        <end position="492"/>
    </location>
</feature>
<feature type="transmembrane region" description="Helical" evidence="1">
    <location>
        <begin position="395"/>
        <end position="412"/>
    </location>
</feature>
<name>A0A1G9HP76_9HYPH</name>
<feature type="transmembrane region" description="Helical" evidence="1">
    <location>
        <begin position="153"/>
        <end position="174"/>
    </location>
</feature>
<feature type="transmembrane region" description="Helical" evidence="1">
    <location>
        <begin position="206"/>
        <end position="224"/>
    </location>
</feature>
<reference evidence="3" key="1">
    <citation type="submission" date="2016-10" db="EMBL/GenBank/DDBJ databases">
        <authorList>
            <person name="Varghese N."/>
            <person name="Submissions S."/>
        </authorList>
    </citation>
    <scope>NUCLEOTIDE SEQUENCE [LARGE SCALE GENOMIC DNA]</scope>
    <source>
        <strain evidence="3">CGMCC 1.11022</strain>
    </source>
</reference>
<evidence type="ECO:0008006" key="4">
    <source>
        <dbReference type="Google" id="ProtNLM"/>
    </source>
</evidence>
<feature type="transmembrane region" description="Helical" evidence="1">
    <location>
        <begin position="442"/>
        <end position="461"/>
    </location>
</feature>
<dbReference type="AlphaFoldDB" id="A0A1G9HP76"/>
<accession>A0A1G9HP76</accession>
<dbReference type="EMBL" id="FNEE01000028">
    <property type="protein sequence ID" value="SDL14665.1"/>
    <property type="molecule type" value="Genomic_DNA"/>
</dbReference>
<feature type="transmembrane region" description="Helical" evidence="1">
    <location>
        <begin position="302"/>
        <end position="321"/>
    </location>
</feature>
<keyword evidence="1" id="KW-0812">Transmembrane</keyword>
<keyword evidence="1" id="KW-1133">Transmembrane helix</keyword>
<dbReference type="Proteomes" id="UP000198894">
    <property type="component" value="Unassembled WGS sequence"/>
</dbReference>
<keyword evidence="3" id="KW-1185">Reference proteome</keyword>
<keyword evidence="1" id="KW-0472">Membrane</keyword>
<sequence length="636" mass="66526">MGRDRSASAPHLELYYLLKPLRLGLSWDEFTGTIDMSNATTLAIARPSRLEGWKADLAASLLAALVMVGAQAATGFPALFDSGGDNDSMMRLAQIRDWLGGQSWFDLHQYRMGPDGGFVMHWSRIVDVPIAAIVLAVAALTGSMAAGEVVAEILWPALLSIAALFLIVRAARLLAGPHTMLPALVIGAITLNAMGLFTARALDHHNLQVVFALAMVKLLLAPGWRRAAGSGVCAALMLAIGMETAPYVVVAGACAAAALLFSRKDGPGDAIGFGLGFAGAAALALVATVPPSSWWIAQCDAYSARLAVVALLGGLGLAATATVTISKGMPARLAGLLILAITVGAAAILIAPQCLGDPFVGLDPRMRDFWLNSVAEAQPLWNIVALQPENVAQNYATPAIAVGILVTATLRHGVRRPEVMLLGFLVAATAVSVWQIRGTSFSLPFAIIPLAAMVAAARRDAQGRTAKATLKMVFAWLISLTLVWSAGSHAIANAIAPKQNAGATTAGKGKLSCTADATYALLAQQPPTTVLTISNLGAPMIATTPHRVLAGPYHRNNAGNIAVLDAFMGTPDQAHAVMRREKIGLLAFCPGNDETGSLVDWAPNGLMADIVKGDAPSWLEPISETLDQPLVLYRVH</sequence>
<feature type="transmembrane region" description="Helical" evidence="1">
    <location>
        <begin position="333"/>
        <end position="351"/>
    </location>
</feature>
<feature type="transmembrane region" description="Helical" evidence="1">
    <location>
        <begin position="419"/>
        <end position="436"/>
    </location>
</feature>
<feature type="transmembrane region" description="Helical" evidence="1">
    <location>
        <begin position="244"/>
        <end position="261"/>
    </location>
</feature>
<evidence type="ECO:0000313" key="3">
    <source>
        <dbReference type="Proteomes" id="UP000198894"/>
    </source>
</evidence>
<protein>
    <recommendedName>
        <fullName evidence="4">4-amino-4-deoxy-L-arabinose transferase</fullName>
    </recommendedName>
</protein>
<proteinExistence type="predicted"/>
<evidence type="ECO:0000256" key="1">
    <source>
        <dbReference type="SAM" id="Phobius"/>
    </source>
</evidence>
<evidence type="ECO:0000313" key="2">
    <source>
        <dbReference type="EMBL" id="SDL14665.1"/>
    </source>
</evidence>
<gene>
    <name evidence="2" type="ORF">SAMN05428953_1284</name>
</gene>